<keyword evidence="7" id="KW-1185">Reference proteome</keyword>
<comment type="subunit">
    <text evidence="3">Homotrimer.</text>
</comment>
<evidence type="ECO:0000256" key="2">
    <source>
        <dbReference type="ARBA" id="ARBA00006906"/>
    </source>
</evidence>
<evidence type="ECO:0000256" key="1">
    <source>
        <dbReference type="ARBA" id="ARBA00004761"/>
    </source>
</evidence>
<keyword evidence="4" id="KW-0456">Lyase</keyword>
<dbReference type="Pfam" id="PF01081">
    <property type="entry name" value="Aldolase"/>
    <property type="match status" value="1"/>
</dbReference>
<gene>
    <name evidence="6" type="ORF">C7383_10986</name>
</gene>
<dbReference type="Gene3D" id="3.20.20.70">
    <property type="entry name" value="Aldolase class I"/>
    <property type="match status" value="1"/>
</dbReference>
<proteinExistence type="inferred from homology"/>
<dbReference type="EMBL" id="QGGY01000009">
    <property type="protein sequence ID" value="PWJ74350.1"/>
    <property type="molecule type" value="Genomic_DNA"/>
</dbReference>
<dbReference type="SUPFAM" id="SSF51569">
    <property type="entry name" value="Aldolase"/>
    <property type="match status" value="1"/>
</dbReference>
<evidence type="ECO:0000313" key="7">
    <source>
        <dbReference type="Proteomes" id="UP000245412"/>
    </source>
</evidence>
<dbReference type="NCBIfam" id="TIGR01182">
    <property type="entry name" value="eda"/>
    <property type="match status" value="1"/>
</dbReference>
<comment type="pathway">
    <text evidence="1">Carbohydrate acid metabolism.</text>
</comment>
<comment type="similarity">
    <text evidence="2">Belongs to the KHG/KDPG aldolase family.</text>
</comment>
<evidence type="ECO:0000256" key="4">
    <source>
        <dbReference type="ARBA" id="ARBA00023239"/>
    </source>
</evidence>
<name>A0AB73T1V8_9FIRM</name>
<evidence type="ECO:0000256" key="5">
    <source>
        <dbReference type="ARBA" id="ARBA00023277"/>
    </source>
</evidence>
<dbReference type="CDD" id="cd00452">
    <property type="entry name" value="KDPG_aldolase"/>
    <property type="match status" value="1"/>
</dbReference>
<reference evidence="6 7" key="1">
    <citation type="submission" date="2018-05" db="EMBL/GenBank/DDBJ databases">
        <authorList>
            <person name="Goeker M."/>
            <person name="Huntemann M."/>
            <person name="Clum A."/>
            <person name="Pillay M."/>
            <person name="Palaniappan K."/>
            <person name="Varghese N."/>
            <person name="Mikhailova N."/>
            <person name="Stamatis D."/>
            <person name="Reddy T."/>
            <person name="Daum C."/>
            <person name="Shapiro N."/>
            <person name="Ivanova N."/>
            <person name="Kyrpides N."/>
            <person name="Woyke T."/>
        </authorList>
    </citation>
    <scope>NUCLEOTIDE SEQUENCE [LARGE SCALE GENOMIC DNA]</scope>
    <source>
        <strain evidence="6 7">DSM 26524</strain>
    </source>
</reference>
<evidence type="ECO:0000256" key="3">
    <source>
        <dbReference type="ARBA" id="ARBA00011233"/>
    </source>
</evidence>
<dbReference type="GO" id="GO:0016829">
    <property type="term" value="F:lyase activity"/>
    <property type="evidence" value="ECO:0007669"/>
    <property type="project" value="UniProtKB-KW"/>
</dbReference>
<protein>
    <submittedName>
        <fullName evidence="6">2-dehydro-3-deoxyphosphogluconate aldolase/(4S)-4-hydroxy-2-oxoglutarate aldolase</fullName>
    </submittedName>
</protein>
<dbReference type="PANTHER" id="PTHR30246">
    <property type="entry name" value="2-KETO-3-DEOXY-6-PHOSPHOGLUCONATE ALDOLASE"/>
    <property type="match status" value="1"/>
</dbReference>
<keyword evidence="5" id="KW-0119">Carbohydrate metabolism</keyword>
<dbReference type="PANTHER" id="PTHR30246:SF1">
    <property type="entry name" value="2-DEHYDRO-3-DEOXY-6-PHOSPHOGALACTONATE ALDOLASE-RELATED"/>
    <property type="match status" value="1"/>
</dbReference>
<accession>A0AB73T1V8</accession>
<dbReference type="AlphaFoldDB" id="A0AB73T1V8"/>
<dbReference type="InterPro" id="IPR013785">
    <property type="entry name" value="Aldolase_TIM"/>
</dbReference>
<organism evidence="6 7">
    <name type="scientific">Murimonas intestini</name>
    <dbReference type="NCBI Taxonomy" id="1337051"/>
    <lineage>
        <taxon>Bacteria</taxon>
        <taxon>Bacillati</taxon>
        <taxon>Bacillota</taxon>
        <taxon>Clostridia</taxon>
        <taxon>Lachnospirales</taxon>
        <taxon>Lachnospiraceae</taxon>
        <taxon>Murimonas</taxon>
    </lineage>
</organism>
<evidence type="ECO:0000313" key="6">
    <source>
        <dbReference type="EMBL" id="PWJ74350.1"/>
    </source>
</evidence>
<sequence>MDLLSLIGTHKIIAILRKLTCEEAVKAAGCLENAGIRFVEVTFDAAGPSENTLHSIETIRRTYPGLHVGAGTVLTPQQVHDAYQAGAEYIISPNTDPEVIELTKKYDLVSIPGALSPTEIVLAYSAGADIVKLFPVSSVDPSYIKALKGPLPHIPLAAVGGVNLTNIKSFLQAGAYCVGIGSEIVPRSLIQKGDYQSIEEAARIYVHEAE</sequence>
<comment type="caution">
    <text evidence="6">The sequence shown here is derived from an EMBL/GenBank/DDBJ whole genome shotgun (WGS) entry which is preliminary data.</text>
</comment>
<dbReference type="Proteomes" id="UP000245412">
    <property type="component" value="Unassembled WGS sequence"/>
</dbReference>
<dbReference type="InterPro" id="IPR000887">
    <property type="entry name" value="Aldlse_KDPG_KHG"/>
</dbReference>
<dbReference type="RefSeq" id="WP_257497850.1">
    <property type="nucleotide sequence ID" value="NZ_JANKBI010000010.1"/>
</dbReference>